<name>A0A0F9DHL8_9ZZZZ</name>
<comment type="caution">
    <text evidence="2">The sequence shown here is derived from an EMBL/GenBank/DDBJ whole genome shotgun (WGS) entry which is preliminary data.</text>
</comment>
<sequence>MNSSSQPRFISRWEPTELASTILSASGRDVVSYWISALAFLDENQHPVMLTVNRQGELTFGDLVHAVNPDFASSVVLNELLRKGVVEQLESGQVLLRRSTYVQDVPGFEKTPDVRRQNERSERSAGRRHNDDV</sequence>
<dbReference type="EMBL" id="LAZR01028892">
    <property type="protein sequence ID" value="KKL61198.1"/>
    <property type="molecule type" value="Genomic_DNA"/>
</dbReference>
<proteinExistence type="predicted"/>
<organism evidence="2">
    <name type="scientific">marine sediment metagenome</name>
    <dbReference type="NCBI Taxonomy" id="412755"/>
    <lineage>
        <taxon>unclassified sequences</taxon>
        <taxon>metagenomes</taxon>
        <taxon>ecological metagenomes</taxon>
    </lineage>
</organism>
<feature type="region of interest" description="Disordered" evidence="1">
    <location>
        <begin position="107"/>
        <end position="133"/>
    </location>
</feature>
<evidence type="ECO:0000256" key="1">
    <source>
        <dbReference type="SAM" id="MobiDB-lite"/>
    </source>
</evidence>
<accession>A0A0F9DHL8</accession>
<protein>
    <submittedName>
        <fullName evidence="2">Uncharacterized protein</fullName>
    </submittedName>
</protein>
<dbReference type="AlphaFoldDB" id="A0A0F9DHL8"/>
<evidence type="ECO:0000313" key="2">
    <source>
        <dbReference type="EMBL" id="KKL61198.1"/>
    </source>
</evidence>
<gene>
    <name evidence="2" type="ORF">LCGC14_2197750</name>
</gene>
<reference evidence="2" key="1">
    <citation type="journal article" date="2015" name="Nature">
        <title>Complex archaea that bridge the gap between prokaryotes and eukaryotes.</title>
        <authorList>
            <person name="Spang A."/>
            <person name="Saw J.H."/>
            <person name="Jorgensen S.L."/>
            <person name="Zaremba-Niedzwiedzka K."/>
            <person name="Martijn J."/>
            <person name="Lind A.E."/>
            <person name="van Eijk R."/>
            <person name="Schleper C."/>
            <person name="Guy L."/>
            <person name="Ettema T.J."/>
        </authorList>
    </citation>
    <scope>NUCLEOTIDE SEQUENCE</scope>
</reference>
<feature type="compositionally biased region" description="Basic and acidic residues" evidence="1">
    <location>
        <begin position="110"/>
        <end position="133"/>
    </location>
</feature>